<feature type="domain" description="Phosphatidic acid phosphatase type 2/haloperoxidase" evidence="3">
    <location>
        <begin position="195"/>
        <end position="308"/>
    </location>
</feature>
<evidence type="ECO:0000256" key="1">
    <source>
        <dbReference type="SAM" id="MobiDB-lite"/>
    </source>
</evidence>
<name>A0A538UAQ9_UNCEI</name>
<dbReference type="Gene3D" id="1.20.144.10">
    <property type="entry name" value="Phosphatidic acid phosphatase type 2/haloperoxidase"/>
    <property type="match status" value="1"/>
</dbReference>
<dbReference type="Proteomes" id="UP000319836">
    <property type="component" value="Unassembled WGS sequence"/>
</dbReference>
<feature type="compositionally biased region" description="Low complexity" evidence="1">
    <location>
        <begin position="333"/>
        <end position="345"/>
    </location>
</feature>
<proteinExistence type="predicted"/>
<organism evidence="4 5">
    <name type="scientific">Eiseniibacteriota bacterium</name>
    <dbReference type="NCBI Taxonomy" id="2212470"/>
    <lineage>
        <taxon>Bacteria</taxon>
        <taxon>Candidatus Eiseniibacteriota</taxon>
    </lineage>
</organism>
<dbReference type="InterPro" id="IPR000326">
    <property type="entry name" value="PAP2/HPO"/>
</dbReference>
<feature type="region of interest" description="Disordered" evidence="1">
    <location>
        <begin position="311"/>
        <end position="345"/>
    </location>
</feature>
<evidence type="ECO:0000313" key="5">
    <source>
        <dbReference type="Proteomes" id="UP000319836"/>
    </source>
</evidence>
<dbReference type="AlphaFoldDB" id="A0A538UAQ9"/>
<dbReference type="EMBL" id="VBPA01000038">
    <property type="protein sequence ID" value="TMQ72799.1"/>
    <property type="molecule type" value="Genomic_DNA"/>
</dbReference>
<gene>
    <name evidence="4" type="ORF">E6K80_01825</name>
</gene>
<keyword evidence="2" id="KW-0732">Signal</keyword>
<feature type="signal peptide" evidence="2">
    <location>
        <begin position="1"/>
        <end position="20"/>
    </location>
</feature>
<accession>A0A538UAQ9</accession>
<comment type="caution">
    <text evidence="4">The sequence shown here is derived from an EMBL/GenBank/DDBJ whole genome shotgun (WGS) entry which is preliminary data.</text>
</comment>
<protein>
    <submittedName>
        <fullName evidence="4">Phosphatase PAP2 family protein</fullName>
    </submittedName>
</protein>
<feature type="chain" id="PRO_5022144877" evidence="2">
    <location>
        <begin position="21"/>
        <end position="345"/>
    </location>
</feature>
<sequence length="345" mass="36146">MGAAVALMTVWLQLSPAAGAGSVDSSSPSPSRAMSAIDSLGVVSPADTTATPGAAGAAVPSFTGSTAADSLARNHSTSEPRPKKRSVGGRATHTVKSFVSDLGYVIVSPFRLKANGLLFTLGGLGVTALTYSYDDEIMRGFDRSEGNPTFDSVIDVGDQFVEVGFMGHTWPYWVGGAVLSTAFDVDPVQSICLDVIESHLIAGGARNIGKLIFGRRHPFETTERSKFFDHGSSAPSGHTSVVFEIATVLTRHTDGWPVPARVGVGVVTYGVATAVGMQRVATKAHWASDCVAAALQGTTIANTVVSRNKERRKKEGIAQMPTSVPTLERTTRRVSVPVGVSSRAK</sequence>
<dbReference type="InterPro" id="IPR036938">
    <property type="entry name" value="PAP2/HPO_sf"/>
</dbReference>
<evidence type="ECO:0000259" key="3">
    <source>
        <dbReference type="Pfam" id="PF01569"/>
    </source>
</evidence>
<feature type="region of interest" description="Disordered" evidence="1">
    <location>
        <begin position="68"/>
        <end position="90"/>
    </location>
</feature>
<dbReference type="SUPFAM" id="SSF48317">
    <property type="entry name" value="Acid phosphatase/Vanadium-dependent haloperoxidase"/>
    <property type="match status" value="1"/>
</dbReference>
<evidence type="ECO:0000256" key="2">
    <source>
        <dbReference type="SAM" id="SignalP"/>
    </source>
</evidence>
<reference evidence="4 5" key="1">
    <citation type="journal article" date="2019" name="Nat. Microbiol.">
        <title>Mediterranean grassland soil C-N compound turnover is dependent on rainfall and depth, and is mediated by genomically divergent microorganisms.</title>
        <authorList>
            <person name="Diamond S."/>
            <person name="Andeer P.F."/>
            <person name="Li Z."/>
            <person name="Crits-Christoph A."/>
            <person name="Burstein D."/>
            <person name="Anantharaman K."/>
            <person name="Lane K.R."/>
            <person name="Thomas B.C."/>
            <person name="Pan C."/>
            <person name="Northen T.R."/>
            <person name="Banfield J.F."/>
        </authorList>
    </citation>
    <scope>NUCLEOTIDE SEQUENCE [LARGE SCALE GENOMIC DNA]</scope>
    <source>
        <strain evidence="4">WS_10</strain>
    </source>
</reference>
<evidence type="ECO:0000313" key="4">
    <source>
        <dbReference type="EMBL" id="TMQ72799.1"/>
    </source>
</evidence>
<dbReference type="Pfam" id="PF01569">
    <property type="entry name" value="PAP2"/>
    <property type="match status" value="1"/>
</dbReference>